<dbReference type="EMBL" id="UEYP01000003">
    <property type="protein sequence ID" value="SSC67116.1"/>
    <property type="molecule type" value="Genomic_DNA"/>
</dbReference>
<dbReference type="Proteomes" id="UP000254764">
    <property type="component" value="Unassembled WGS sequence"/>
</dbReference>
<dbReference type="AlphaFoldDB" id="A0A376AH54"/>
<protein>
    <recommendedName>
        <fullName evidence="2">CYTH domain-containing protein</fullName>
    </recommendedName>
</protein>
<name>A0A376AH54_9HYPH</name>
<dbReference type="PANTHER" id="PTHR40114:SF1">
    <property type="entry name" value="SLR0698 PROTEIN"/>
    <property type="match status" value="1"/>
</dbReference>
<dbReference type="Gene3D" id="2.40.320.10">
    <property type="entry name" value="Hypothetical Protein Pfu-838710-001"/>
    <property type="match status" value="1"/>
</dbReference>
<dbReference type="SUPFAM" id="SSF55154">
    <property type="entry name" value="CYTH-like phosphatases"/>
    <property type="match status" value="1"/>
</dbReference>
<gene>
    <name evidence="3" type="ORF">RHIZ70_2824</name>
</gene>
<evidence type="ECO:0000259" key="2">
    <source>
        <dbReference type="PROSITE" id="PS51707"/>
    </source>
</evidence>
<dbReference type="InterPro" id="IPR023577">
    <property type="entry name" value="CYTH_domain"/>
</dbReference>
<evidence type="ECO:0000313" key="4">
    <source>
        <dbReference type="Proteomes" id="UP000254764"/>
    </source>
</evidence>
<dbReference type="PIRSF" id="PIRSF016487">
    <property type="entry name" value="CYTH_UCP016487"/>
    <property type="match status" value="1"/>
</dbReference>
<evidence type="ECO:0000256" key="1">
    <source>
        <dbReference type="PIRSR" id="PIRSR016487-1"/>
    </source>
</evidence>
<dbReference type="STRING" id="1336235.GCA_000518785_02387"/>
<evidence type="ECO:0000313" key="3">
    <source>
        <dbReference type="EMBL" id="SSC67116.1"/>
    </source>
</evidence>
<accession>A0A376AH54</accession>
<reference evidence="4" key="1">
    <citation type="submission" date="2018-07" db="EMBL/GenBank/DDBJ databases">
        <authorList>
            <person name="Peiro R."/>
            <person name="Begona"/>
            <person name="Cbmso G."/>
            <person name="Lopez M."/>
            <person name="Gonzalez S."/>
        </authorList>
    </citation>
    <scope>NUCLEOTIDE SEQUENCE [LARGE SCALE GENOMIC DNA]</scope>
</reference>
<dbReference type="SMART" id="SM01118">
    <property type="entry name" value="CYTH"/>
    <property type="match status" value="1"/>
</dbReference>
<dbReference type="CDD" id="cd07891">
    <property type="entry name" value="CYTH-like_CthTTM-like_1"/>
    <property type="match status" value="1"/>
</dbReference>
<dbReference type="PROSITE" id="PS51707">
    <property type="entry name" value="CYTH"/>
    <property type="match status" value="1"/>
</dbReference>
<dbReference type="InterPro" id="IPR033469">
    <property type="entry name" value="CYTH-like_dom_sf"/>
</dbReference>
<sequence length="166" mass="18981">MDGEMAKEIERKFLVINDSWRDCVTSATAMRQAYLSVNHDRSIRVRTSNDETAKLTVKFGKTALVRDEFEYDIPFEDAVEMISFAVGSVIEKVRYTVEIGGFTWEIDVFEGAFQGLVIAEVEMRSEDDRPMLPHWLGREVTGDRRYSNQALATERLKPEVVHAVSN</sequence>
<organism evidence="3 4">
    <name type="scientific">Ciceribacter selenitireducens ATCC BAA-1503</name>
    <dbReference type="NCBI Taxonomy" id="1336235"/>
    <lineage>
        <taxon>Bacteria</taxon>
        <taxon>Pseudomonadati</taxon>
        <taxon>Pseudomonadota</taxon>
        <taxon>Alphaproteobacteria</taxon>
        <taxon>Hyphomicrobiales</taxon>
        <taxon>Rhizobiaceae</taxon>
        <taxon>Ciceribacter</taxon>
    </lineage>
</organism>
<feature type="active site" description="Proton acceptor" evidence="1">
    <location>
        <position position="34"/>
    </location>
</feature>
<dbReference type="Pfam" id="PF01928">
    <property type="entry name" value="CYTH"/>
    <property type="match status" value="1"/>
</dbReference>
<dbReference type="PANTHER" id="PTHR40114">
    <property type="entry name" value="SLR0698 PROTEIN"/>
    <property type="match status" value="1"/>
</dbReference>
<dbReference type="InterPro" id="IPR012042">
    <property type="entry name" value="NeuTTM/CthTTM-like"/>
</dbReference>
<proteinExistence type="predicted"/>
<feature type="domain" description="CYTH" evidence="2">
    <location>
        <begin position="6"/>
        <end position="153"/>
    </location>
</feature>
<keyword evidence="4" id="KW-1185">Reference proteome</keyword>